<evidence type="ECO:0000313" key="1">
    <source>
        <dbReference type="EMBL" id="CAB4141426.1"/>
    </source>
</evidence>
<proteinExistence type="predicted"/>
<gene>
    <name evidence="1" type="ORF">UFOVP417_6</name>
</gene>
<accession>A0A6J5M8S3</accession>
<dbReference type="EMBL" id="LR796393">
    <property type="protein sequence ID" value="CAB4141426.1"/>
    <property type="molecule type" value="Genomic_DNA"/>
</dbReference>
<reference evidence="1" key="1">
    <citation type="submission" date="2020-04" db="EMBL/GenBank/DDBJ databases">
        <authorList>
            <person name="Chiriac C."/>
            <person name="Salcher M."/>
            <person name="Ghai R."/>
            <person name="Kavagutti S V."/>
        </authorList>
    </citation>
    <scope>NUCLEOTIDE SEQUENCE</scope>
</reference>
<name>A0A6J5M8S3_9CAUD</name>
<organism evidence="1">
    <name type="scientific">uncultured Caudovirales phage</name>
    <dbReference type="NCBI Taxonomy" id="2100421"/>
    <lineage>
        <taxon>Viruses</taxon>
        <taxon>Duplodnaviria</taxon>
        <taxon>Heunggongvirae</taxon>
        <taxon>Uroviricota</taxon>
        <taxon>Caudoviricetes</taxon>
        <taxon>Peduoviridae</taxon>
        <taxon>Maltschvirus</taxon>
        <taxon>Maltschvirus maltsch</taxon>
    </lineage>
</organism>
<sequence>MATLPQFKQRQLARRSTSDIDRLAKQYKANIDALTGEYQTAFTGYQAGVAEKMKPFEAQMATYKESLLPTYEAQKAAYQKKLDDYNKVLADIEANPVTEEVGYREVKKPRWGLFGLAGYTTDREAFTYYAPKQIPKFTETAPALPEAPTAPAIEEFDSSQFGAKKAEAESAFKREVGERRAAKIGAVSRKTTRPLLSGEQA</sequence>
<protein>
    <submittedName>
        <fullName evidence="1">Uncharacterized protein</fullName>
    </submittedName>
</protein>